<evidence type="ECO:0000313" key="4">
    <source>
        <dbReference type="Proteomes" id="UP000254889"/>
    </source>
</evidence>
<evidence type="ECO:0000256" key="1">
    <source>
        <dbReference type="SAM" id="MobiDB-lite"/>
    </source>
</evidence>
<feature type="region of interest" description="Disordered" evidence="1">
    <location>
        <begin position="20"/>
        <end position="99"/>
    </location>
</feature>
<sequence>MRFIVMAAALSLALSSAALAQNASGGGGDSPQNKGSTGWTGAHPETGGATVEPGKPSSETTGQGVQIHDQDAAKTQPWVATGEDLKGPPAQFPPSKTPE</sequence>
<dbReference type="OrthoDB" id="8265977at2"/>
<feature type="compositionally biased region" description="Polar residues" evidence="1">
    <location>
        <begin position="30"/>
        <end position="39"/>
    </location>
</feature>
<dbReference type="Proteomes" id="UP000254889">
    <property type="component" value="Chromosome"/>
</dbReference>
<evidence type="ECO:0000256" key="2">
    <source>
        <dbReference type="SAM" id="SignalP"/>
    </source>
</evidence>
<dbReference type="KEGG" id="ptaw:DW352_11545"/>
<name>A0A345ZVZ4_9HYPH</name>
<accession>A0A345ZVZ4</accession>
<keyword evidence="2" id="KW-0732">Signal</keyword>
<feature type="chain" id="PRO_5016989336" evidence="2">
    <location>
        <begin position="21"/>
        <end position="99"/>
    </location>
</feature>
<keyword evidence="4" id="KW-1185">Reference proteome</keyword>
<reference evidence="3 4" key="1">
    <citation type="submission" date="2018-07" db="EMBL/GenBank/DDBJ databases">
        <authorList>
            <person name="Quirk P.G."/>
            <person name="Krulwich T.A."/>
        </authorList>
    </citation>
    <scope>NUCLEOTIDE SEQUENCE [LARGE SCALE GENOMIC DNA]</scope>
    <source>
        <strain evidence="3 4">CC-BB4</strain>
    </source>
</reference>
<gene>
    <name evidence="3" type="ORF">DW352_11545</name>
</gene>
<dbReference type="RefSeq" id="WP_115691372.1">
    <property type="nucleotide sequence ID" value="NZ_CP031417.1"/>
</dbReference>
<dbReference type="AlphaFoldDB" id="A0A345ZVZ4"/>
<organism evidence="3 4">
    <name type="scientific">Pseudolabrys taiwanensis</name>
    <dbReference type="NCBI Taxonomy" id="331696"/>
    <lineage>
        <taxon>Bacteria</taxon>
        <taxon>Pseudomonadati</taxon>
        <taxon>Pseudomonadota</taxon>
        <taxon>Alphaproteobacteria</taxon>
        <taxon>Hyphomicrobiales</taxon>
        <taxon>Xanthobacteraceae</taxon>
        <taxon>Pseudolabrys</taxon>
    </lineage>
</organism>
<protein>
    <submittedName>
        <fullName evidence="3">Uncharacterized protein</fullName>
    </submittedName>
</protein>
<proteinExistence type="predicted"/>
<dbReference type="EMBL" id="CP031417">
    <property type="protein sequence ID" value="AXK81091.1"/>
    <property type="molecule type" value="Genomic_DNA"/>
</dbReference>
<evidence type="ECO:0000313" key="3">
    <source>
        <dbReference type="EMBL" id="AXK81091.1"/>
    </source>
</evidence>
<feature type="signal peptide" evidence="2">
    <location>
        <begin position="1"/>
        <end position="20"/>
    </location>
</feature>
<feature type="compositionally biased region" description="Pro residues" evidence="1">
    <location>
        <begin position="90"/>
        <end position="99"/>
    </location>
</feature>